<accession>A0A8H5LJ57</accession>
<reference evidence="3 4" key="1">
    <citation type="journal article" date="2020" name="ISME J.">
        <title>Uncovering the hidden diversity of litter-decomposition mechanisms in mushroom-forming fungi.</title>
        <authorList>
            <person name="Floudas D."/>
            <person name="Bentzer J."/>
            <person name="Ahren D."/>
            <person name="Johansson T."/>
            <person name="Persson P."/>
            <person name="Tunlid A."/>
        </authorList>
    </citation>
    <scope>NUCLEOTIDE SEQUENCE [LARGE SCALE GENOMIC DNA]</scope>
    <source>
        <strain evidence="3 4">CBS 291.85</strain>
    </source>
</reference>
<dbReference type="GO" id="GO:0032797">
    <property type="term" value="C:SMN complex"/>
    <property type="evidence" value="ECO:0007669"/>
    <property type="project" value="TreeGrafter"/>
</dbReference>
<dbReference type="Proteomes" id="UP000559256">
    <property type="component" value="Unassembled WGS sequence"/>
</dbReference>
<comment type="similarity">
    <text evidence="1">Belongs to the gemin-2 family.</text>
</comment>
<evidence type="ECO:0000313" key="3">
    <source>
        <dbReference type="EMBL" id="KAF5359033.1"/>
    </source>
</evidence>
<evidence type="ECO:0000313" key="4">
    <source>
        <dbReference type="Proteomes" id="UP000559256"/>
    </source>
</evidence>
<dbReference type="GO" id="GO:0030532">
    <property type="term" value="C:small nuclear ribonucleoprotein complex"/>
    <property type="evidence" value="ECO:0007669"/>
    <property type="project" value="InterPro"/>
</dbReference>
<dbReference type="PANTHER" id="PTHR12794">
    <property type="entry name" value="GEMIN2"/>
    <property type="match status" value="1"/>
</dbReference>
<organism evidence="3 4">
    <name type="scientific">Tetrapyrgos nigripes</name>
    <dbReference type="NCBI Taxonomy" id="182062"/>
    <lineage>
        <taxon>Eukaryota</taxon>
        <taxon>Fungi</taxon>
        <taxon>Dikarya</taxon>
        <taxon>Basidiomycota</taxon>
        <taxon>Agaricomycotina</taxon>
        <taxon>Agaricomycetes</taxon>
        <taxon>Agaricomycetidae</taxon>
        <taxon>Agaricales</taxon>
        <taxon>Marasmiineae</taxon>
        <taxon>Marasmiaceae</taxon>
        <taxon>Tetrapyrgos</taxon>
    </lineage>
</organism>
<dbReference type="InterPro" id="IPR023251">
    <property type="entry name" value="Brr1"/>
</dbReference>
<dbReference type="InterPro" id="IPR035426">
    <property type="entry name" value="Gemin2/Brr1"/>
</dbReference>
<feature type="region of interest" description="Disordered" evidence="2">
    <location>
        <begin position="1"/>
        <end position="25"/>
    </location>
</feature>
<dbReference type="PANTHER" id="PTHR12794:SF0">
    <property type="entry name" value="GEM-ASSOCIATED PROTEIN 2"/>
    <property type="match status" value="1"/>
</dbReference>
<dbReference type="GO" id="GO:0000387">
    <property type="term" value="P:spliceosomal snRNP assembly"/>
    <property type="evidence" value="ECO:0007669"/>
    <property type="project" value="InterPro"/>
</dbReference>
<proteinExistence type="inferred from homology"/>
<dbReference type="Pfam" id="PF04938">
    <property type="entry name" value="SIP1"/>
    <property type="match status" value="1"/>
</dbReference>
<evidence type="ECO:0000256" key="2">
    <source>
        <dbReference type="SAM" id="MobiDB-lite"/>
    </source>
</evidence>
<dbReference type="AlphaFoldDB" id="A0A8H5LJ57"/>
<dbReference type="OrthoDB" id="428895at2759"/>
<dbReference type="EMBL" id="JAACJM010000047">
    <property type="protein sequence ID" value="KAF5359033.1"/>
    <property type="molecule type" value="Genomic_DNA"/>
</dbReference>
<dbReference type="PRINTS" id="PR02039">
    <property type="entry name" value="SPLICEFRBRR1"/>
</dbReference>
<comment type="caution">
    <text evidence="3">The sequence shown here is derived from an EMBL/GenBank/DDBJ whole genome shotgun (WGS) entry which is preliminary data.</text>
</comment>
<protein>
    <submittedName>
        <fullName evidence="3">Uncharacterized protein</fullName>
    </submittedName>
</protein>
<dbReference type="Gene3D" id="1.20.58.1070">
    <property type="match status" value="1"/>
</dbReference>
<evidence type="ECO:0000256" key="1">
    <source>
        <dbReference type="ARBA" id="ARBA00025758"/>
    </source>
</evidence>
<sequence length="351" mass="40281">MSNPLKRKREDLDDSDDEVPSFGRQILPVANLPGDFDGVPQDGMQYLFTVRRDAKLLPHVTRVPNPYEKPLPPPRNPAATPHPAIPSEEWCSIMDTRFKNLKQNLSQPTIHMKIPSNTNRKLMPDAQERALWWEFLSGKPESVWNPPKRLSKKKEKKLRGTRGSDNIVKAAEFEDHTTTIHPVENEAEVQLLSTSADDAITVNYRHVKPTPGLLKHIDERMALHLLMYFTHWINLHLSKSSDPPFPRLKQAHALWIFALLTRIEEHISADDMSLLRGLARACISLLETLIREKVSREISVSEELEEDPWINETSCWMITFVIVGFWGQRDLWMDAEDMLHKSSPSNVAISE</sequence>
<gene>
    <name evidence="3" type="ORF">D9758_004770</name>
</gene>
<name>A0A8H5LJ57_9AGAR</name>
<keyword evidence="4" id="KW-1185">Reference proteome</keyword>